<dbReference type="Proteomes" id="UP000663419">
    <property type="component" value="Chromosome 2"/>
</dbReference>
<dbReference type="EMBL" id="CP069103">
    <property type="protein sequence ID" value="QSS50827.1"/>
    <property type="molecule type" value="Genomic_DNA"/>
</dbReference>
<accession>A0A8A1LGD4</accession>
<reference evidence="1" key="1">
    <citation type="submission" date="2021-01" db="EMBL/GenBank/DDBJ databases">
        <title>Chromosome-level genome assembly of a human fungal pathogen reveals clustering of transcriptionally co-regulated genes.</title>
        <authorList>
            <person name="Voorhies M."/>
            <person name="Cohen S."/>
            <person name="Shea T.P."/>
            <person name="Petrus S."/>
            <person name="Munoz J.F."/>
            <person name="Poplawski S."/>
            <person name="Goldman W.E."/>
            <person name="Michael T."/>
            <person name="Cuomo C.A."/>
            <person name="Sil A."/>
            <person name="Beyhan S."/>
        </authorList>
    </citation>
    <scope>NUCLEOTIDE SEQUENCE</scope>
    <source>
        <strain evidence="1">H88</strain>
    </source>
</reference>
<gene>
    <name evidence="1" type="ORF">I7I53_05979</name>
</gene>
<organism evidence="1 2">
    <name type="scientific">Ajellomyces capsulatus (strain H88)</name>
    <name type="common">Darling's disease fungus</name>
    <name type="synonym">Histoplasma capsulatum</name>
    <dbReference type="NCBI Taxonomy" id="544711"/>
    <lineage>
        <taxon>Eukaryota</taxon>
        <taxon>Fungi</taxon>
        <taxon>Dikarya</taxon>
        <taxon>Ascomycota</taxon>
        <taxon>Pezizomycotina</taxon>
        <taxon>Eurotiomycetes</taxon>
        <taxon>Eurotiomycetidae</taxon>
        <taxon>Onygenales</taxon>
        <taxon>Ajellomycetaceae</taxon>
        <taxon>Histoplasma</taxon>
    </lineage>
</organism>
<dbReference type="VEuPathDB" id="FungiDB:I7I53_05979"/>
<keyword evidence="1" id="KW-0687">Ribonucleoprotein</keyword>
<dbReference type="AlphaFoldDB" id="A0A8A1LGD4"/>
<dbReference type="GO" id="GO:0005840">
    <property type="term" value="C:ribosome"/>
    <property type="evidence" value="ECO:0007669"/>
    <property type="project" value="UniProtKB-KW"/>
</dbReference>
<keyword evidence="1" id="KW-0689">Ribosomal protein</keyword>
<name>A0A8A1LGD4_AJEC8</name>
<protein>
    <submittedName>
        <fullName evidence="1">60S ribosomal protein L22</fullName>
    </submittedName>
</protein>
<evidence type="ECO:0000313" key="2">
    <source>
        <dbReference type="Proteomes" id="UP000663419"/>
    </source>
</evidence>
<evidence type="ECO:0000313" key="1">
    <source>
        <dbReference type="EMBL" id="QSS50827.1"/>
    </source>
</evidence>
<sequence length="67" mass="7876">MLENLVDEQKPPSPINSQGGWALCLAQISGCWYYKVACTWFLRWNLEIWKEGRKTKKRDGDFDVKVK</sequence>
<proteinExistence type="predicted"/>